<proteinExistence type="inferred from homology"/>
<dbReference type="SUPFAM" id="SSF52058">
    <property type="entry name" value="L domain-like"/>
    <property type="match status" value="1"/>
</dbReference>
<evidence type="ECO:0000256" key="4">
    <source>
        <dbReference type="ARBA" id="ARBA00004484"/>
    </source>
</evidence>
<feature type="domain" description="LRRCT" evidence="18">
    <location>
        <begin position="270"/>
        <end position="326"/>
    </location>
</feature>
<evidence type="ECO:0000256" key="8">
    <source>
        <dbReference type="ARBA" id="ARBA00022729"/>
    </source>
</evidence>
<dbReference type="InterPro" id="IPR000483">
    <property type="entry name" value="Cys-rich_flank_reg_C"/>
</dbReference>
<comment type="subcellular location">
    <subcellularLocation>
        <location evidence="1">Cell membrane</location>
    </subcellularLocation>
    <subcellularLocation>
        <location evidence="3">Cell projection</location>
    </subcellularLocation>
    <subcellularLocation>
        <location evidence="2">Membrane raft</location>
    </subcellularLocation>
    <subcellularLocation>
        <location evidence="5">Membrane</location>
        <topology evidence="5">Lipid-anchor</topology>
    </subcellularLocation>
    <subcellularLocation>
        <location evidence="4">Perikaryon</location>
    </subcellularLocation>
</comment>
<dbReference type="PANTHER" id="PTHR24369:SF174">
    <property type="entry name" value="RETICULON-4 RECEPTOR"/>
    <property type="match status" value="1"/>
</dbReference>
<keyword evidence="11" id="KW-0675">Receptor</keyword>
<evidence type="ECO:0000256" key="15">
    <source>
        <dbReference type="ARBA" id="ARBA00038236"/>
    </source>
</evidence>
<evidence type="ECO:0000256" key="11">
    <source>
        <dbReference type="ARBA" id="ARBA00023170"/>
    </source>
</evidence>
<dbReference type="InterPro" id="IPR032675">
    <property type="entry name" value="LRR_dom_sf"/>
</dbReference>
<evidence type="ECO:0000313" key="19">
    <source>
        <dbReference type="EMBL" id="KAJ8393916.1"/>
    </source>
</evidence>
<evidence type="ECO:0000256" key="3">
    <source>
        <dbReference type="ARBA" id="ARBA00004316"/>
    </source>
</evidence>
<keyword evidence="14" id="KW-0449">Lipoprotein</keyword>
<evidence type="ECO:0000256" key="6">
    <source>
        <dbReference type="ARBA" id="ARBA00022475"/>
    </source>
</evidence>
<evidence type="ECO:0000256" key="12">
    <source>
        <dbReference type="ARBA" id="ARBA00023180"/>
    </source>
</evidence>
<dbReference type="GO" id="GO:0009897">
    <property type="term" value="C:external side of plasma membrane"/>
    <property type="evidence" value="ECO:0007669"/>
    <property type="project" value="TreeGrafter"/>
</dbReference>
<dbReference type="GO" id="GO:0045121">
    <property type="term" value="C:membrane raft"/>
    <property type="evidence" value="ECO:0007669"/>
    <property type="project" value="UniProtKB-SubCell"/>
</dbReference>
<keyword evidence="7" id="KW-0433">Leucine-rich repeat</keyword>
<dbReference type="GO" id="GO:0043204">
    <property type="term" value="C:perikaryon"/>
    <property type="evidence" value="ECO:0007669"/>
    <property type="project" value="UniProtKB-SubCell"/>
</dbReference>
<keyword evidence="8 17" id="KW-0732">Signal</keyword>
<dbReference type="InterPro" id="IPR003591">
    <property type="entry name" value="Leu-rich_rpt_typical-subtyp"/>
</dbReference>
<comment type="similarity">
    <text evidence="15">Belongs to the Nogo receptor family.</text>
</comment>
<keyword evidence="12" id="KW-0325">Glycoprotein</keyword>
<evidence type="ECO:0000256" key="13">
    <source>
        <dbReference type="ARBA" id="ARBA00023273"/>
    </source>
</evidence>
<evidence type="ECO:0000256" key="9">
    <source>
        <dbReference type="ARBA" id="ARBA00022737"/>
    </source>
</evidence>
<dbReference type="PANTHER" id="PTHR24369">
    <property type="entry name" value="ANTIGEN BSP, PUTATIVE-RELATED"/>
    <property type="match status" value="1"/>
</dbReference>
<evidence type="ECO:0000256" key="16">
    <source>
        <dbReference type="SAM" id="MobiDB-lite"/>
    </source>
</evidence>
<dbReference type="EMBL" id="JAINUG010000131">
    <property type="protein sequence ID" value="KAJ8393916.1"/>
    <property type="molecule type" value="Genomic_DNA"/>
</dbReference>
<keyword evidence="10" id="KW-0472">Membrane</keyword>
<dbReference type="SMART" id="SM00082">
    <property type="entry name" value="LRRCT"/>
    <property type="match status" value="1"/>
</dbReference>
<dbReference type="PROSITE" id="PS51450">
    <property type="entry name" value="LRR"/>
    <property type="match status" value="1"/>
</dbReference>
<dbReference type="InterPro" id="IPR001611">
    <property type="entry name" value="Leu-rich_rpt"/>
</dbReference>
<keyword evidence="13" id="KW-0966">Cell projection</keyword>
<evidence type="ECO:0000256" key="10">
    <source>
        <dbReference type="ARBA" id="ARBA00023136"/>
    </source>
</evidence>
<dbReference type="GO" id="GO:0035025">
    <property type="term" value="P:positive regulation of Rho protein signal transduction"/>
    <property type="evidence" value="ECO:0007669"/>
    <property type="project" value="TreeGrafter"/>
</dbReference>
<organism evidence="19 20">
    <name type="scientific">Aldrovandia affinis</name>
    <dbReference type="NCBI Taxonomy" id="143900"/>
    <lineage>
        <taxon>Eukaryota</taxon>
        <taxon>Metazoa</taxon>
        <taxon>Chordata</taxon>
        <taxon>Craniata</taxon>
        <taxon>Vertebrata</taxon>
        <taxon>Euteleostomi</taxon>
        <taxon>Actinopterygii</taxon>
        <taxon>Neopterygii</taxon>
        <taxon>Teleostei</taxon>
        <taxon>Notacanthiformes</taxon>
        <taxon>Halosauridae</taxon>
        <taxon>Aldrovandia</taxon>
    </lineage>
</organism>
<dbReference type="InterPro" id="IPR050541">
    <property type="entry name" value="LRR_TM_domain-containing"/>
</dbReference>
<evidence type="ECO:0000256" key="7">
    <source>
        <dbReference type="ARBA" id="ARBA00022614"/>
    </source>
</evidence>
<dbReference type="SMART" id="SM00369">
    <property type="entry name" value="LRR_TYP"/>
    <property type="match status" value="8"/>
</dbReference>
<dbReference type="GO" id="GO:1905576">
    <property type="term" value="F:ganglioside GT1b binding"/>
    <property type="evidence" value="ECO:0007669"/>
    <property type="project" value="TreeGrafter"/>
</dbReference>
<dbReference type="Gene3D" id="3.80.10.10">
    <property type="entry name" value="Ribonuclease Inhibitor"/>
    <property type="match status" value="1"/>
</dbReference>
<dbReference type="AlphaFoldDB" id="A0AAD7S0S8"/>
<keyword evidence="20" id="KW-1185">Reference proteome</keyword>
<accession>A0AAD7S0S8</accession>
<keyword evidence="9" id="KW-0677">Repeat</keyword>
<feature type="region of interest" description="Disordered" evidence="16">
    <location>
        <begin position="357"/>
        <end position="435"/>
    </location>
</feature>
<evidence type="ECO:0000313" key="20">
    <source>
        <dbReference type="Proteomes" id="UP001221898"/>
    </source>
</evidence>
<evidence type="ECO:0000256" key="1">
    <source>
        <dbReference type="ARBA" id="ARBA00004236"/>
    </source>
</evidence>
<name>A0AAD7S0S8_9TELE</name>
<dbReference type="FunFam" id="3.80.10.10:FF:000018">
    <property type="entry name" value="Reticulon 4 receptor"/>
    <property type="match status" value="1"/>
</dbReference>
<evidence type="ECO:0000256" key="17">
    <source>
        <dbReference type="SAM" id="SignalP"/>
    </source>
</evidence>
<gene>
    <name evidence="19" type="ORF">AAFF_G00054490</name>
</gene>
<dbReference type="GO" id="GO:0042995">
    <property type="term" value="C:cell projection"/>
    <property type="evidence" value="ECO:0007669"/>
    <property type="project" value="UniProtKB-SubCell"/>
</dbReference>
<feature type="signal peptide" evidence="17">
    <location>
        <begin position="1"/>
        <end position="36"/>
    </location>
</feature>
<evidence type="ECO:0000256" key="14">
    <source>
        <dbReference type="ARBA" id="ARBA00023288"/>
    </source>
</evidence>
<sequence>MQHGNKCEQLTLILQKAGGMLLFLALWLHAVGGGSGCPAMCVCYNEPRPTAACQQRGLPSVPTAIPPHIQRIFLQSNRLTALHSTIFSHCANLTVLWLYSNNLSHIAANAFAGLQRLEELDLADNSALHTVSATAFRGLERLHTLHLHRCGLSELPDGVFRGLRSLQYLYLQDNYLQALHDHIFQDQANLSYLFLHNNRIATVSDNSLRGLLALDRLLLHQNRVSTVQHGAFQDLGRLTTLYLFQNNLTELSGVTMAPLGSLQYLRLNGNPWVCDCRAHGLWDWFHGFHEFRGFQGSSTELECQVPESLAGRDLKLLKREDLEGCHAQGGALSGAWPAAETPPRCCLQDKSSIVSSRGRLVTHSPHEKGDMSGPRFQEPGRLENGTRSKHKQPGGPRPNAHGPLEPTEPSGQRGRCLKGRAPDGQCAQGGASPGRPLGPLLLLLSGLWHALSGC</sequence>
<evidence type="ECO:0000259" key="18">
    <source>
        <dbReference type="SMART" id="SM00082"/>
    </source>
</evidence>
<protein>
    <recommendedName>
        <fullName evidence="18">LRRCT domain-containing protein</fullName>
    </recommendedName>
</protein>
<dbReference type="GO" id="GO:1905573">
    <property type="term" value="F:ganglioside GM1 binding"/>
    <property type="evidence" value="ECO:0007669"/>
    <property type="project" value="TreeGrafter"/>
</dbReference>
<keyword evidence="6" id="KW-1003">Cell membrane</keyword>
<dbReference type="Pfam" id="PF13855">
    <property type="entry name" value="LRR_8"/>
    <property type="match status" value="2"/>
</dbReference>
<evidence type="ECO:0000256" key="2">
    <source>
        <dbReference type="ARBA" id="ARBA00004285"/>
    </source>
</evidence>
<comment type="caution">
    <text evidence="19">The sequence shown here is derived from an EMBL/GenBank/DDBJ whole genome shotgun (WGS) entry which is preliminary data.</text>
</comment>
<evidence type="ECO:0000256" key="5">
    <source>
        <dbReference type="ARBA" id="ARBA00004635"/>
    </source>
</evidence>
<dbReference type="Proteomes" id="UP001221898">
    <property type="component" value="Unassembled WGS sequence"/>
</dbReference>
<reference evidence="19" key="1">
    <citation type="journal article" date="2023" name="Science">
        <title>Genome structures resolve the early diversification of teleost fishes.</title>
        <authorList>
            <person name="Parey E."/>
            <person name="Louis A."/>
            <person name="Montfort J."/>
            <person name="Bouchez O."/>
            <person name="Roques C."/>
            <person name="Iampietro C."/>
            <person name="Lluch J."/>
            <person name="Castinel A."/>
            <person name="Donnadieu C."/>
            <person name="Desvignes T."/>
            <person name="Floi Bucao C."/>
            <person name="Jouanno E."/>
            <person name="Wen M."/>
            <person name="Mejri S."/>
            <person name="Dirks R."/>
            <person name="Jansen H."/>
            <person name="Henkel C."/>
            <person name="Chen W.J."/>
            <person name="Zahm M."/>
            <person name="Cabau C."/>
            <person name="Klopp C."/>
            <person name="Thompson A.W."/>
            <person name="Robinson-Rechavi M."/>
            <person name="Braasch I."/>
            <person name="Lecointre G."/>
            <person name="Bobe J."/>
            <person name="Postlethwait J.H."/>
            <person name="Berthelot C."/>
            <person name="Roest Crollius H."/>
            <person name="Guiguen Y."/>
        </authorList>
    </citation>
    <scope>NUCLEOTIDE SEQUENCE</scope>
    <source>
        <strain evidence="19">NC1722</strain>
    </source>
</reference>
<feature type="chain" id="PRO_5041947835" description="LRRCT domain-containing protein" evidence="17">
    <location>
        <begin position="37"/>
        <end position="454"/>
    </location>
</feature>